<sequence>MSGRLGGLVAAELRKAVATRSVRLLVVLGAVLCAAWATVQVLVFDPDDVVAAYGMAQQGYPAVMIAGILLSAGEYRHRTVTWAYLVTPTRVPVIGAKVVAGAAVGLGAGLLAAVVTVPLVMVLLATRDAPLFDPAVPLALLGSVLGTALWCVFGVAVGALVRNQSAAIAVALLWTFYAEWTLIMLVPEVGRWTPTGAAKAASGWTRVDLPVAGSVLPAWAGALVFLGYALVAVALAGATVRRDVT</sequence>
<feature type="transmembrane region" description="Helical" evidence="1">
    <location>
        <begin position="168"/>
        <end position="186"/>
    </location>
</feature>
<keyword evidence="1" id="KW-1133">Transmembrane helix</keyword>
<dbReference type="EMBL" id="MSIF01000012">
    <property type="protein sequence ID" value="OLF08338.1"/>
    <property type="molecule type" value="Genomic_DNA"/>
</dbReference>
<feature type="transmembrane region" description="Helical" evidence="1">
    <location>
        <begin position="21"/>
        <end position="44"/>
    </location>
</feature>
<keyword evidence="1" id="KW-0812">Transmembrane</keyword>
<dbReference type="RefSeq" id="WP_075135080.1">
    <property type="nucleotide sequence ID" value="NZ_MSIF01000012.1"/>
</dbReference>
<reference evidence="2 3" key="1">
    <citation type="submission" date="2016-12" db="EMBL/GenBank/DDBJ databases">
        <title>The draft genome sequence of Actinophytocola xinjiangensis.</title>
        <authorList>
            <person name="Wang W."/>
            <person name="Yuan L."/>
        </authorList>
    </citation>
    <scope>NUCLEOTIDE SEQUENCE [LARGE SCALE GENOMIC DNA]</scope>
    <source>
        <strain evidence="2 3">CGMCC 4.4663</strain>
    </source>
</reference>
<comment type="caution">
    <text evidence="2">The sequence shown here is derived from an EMBL/GenBank/DDBJ whole genome shotgun (WGS) entry which is preliminary data.</text>
</comment>
<feature type="transmembrane region" description="Helical" evidence="1">
    <location>
        <begin position="50"/>
        <end position="70"/>
    </location>
</feature>
<dbReference type="Proteomes" id="UP000185696">
    <property type="component" value="Unassembled WGS sequence"/>
</dbReference>
<dbReference type="OrthoDB" id="5244396at2"/>
<evidence type="ECO:0000256" key="1">
    <source>
        <dbReference type="SAM" id="Phobius"/>
    </source>
</evidence>
<keyword evidence="3" id="KW-1185">Reference proteome</keyword>
<gene>
    <name evidence="2" type="ORF">BLA60_23180</name>
</gene>
<keyword evidence="1" id="KW-0472">Membrane</keyword>
<feature type="transmembrane region" description="Helical" evidence="1">
    <location>
        <begin position="138"/>
        <end position="161"/>
    </location>
</feature>
<accession>A0A7Z0WJY8</accession>
<dbReference type="AlphaFoldDB" id="A0A7Z0WJY8"/>
<evidence type="ECO:0000313" key="2">
    <source>
        <dbReference type="EMBL" id="OLF08338.1"/>
    </source>
</evidence>
<protein>
    <recommendedName>
        <fullName evidence="4">ABC-2 type transport system permease protein</fullName>
    </recommendedName>
</protein>
<organism evidence="2 3">
    <name type="scientific">Actinophytocola xinjiangensis</name>
    <dbReference type="NCBI Taxonomy" id="485602"/>
    <lineage>
        <taxon>Bacteria</taxon>
        <taxon>Bacillati</taxon>
        <taxon>Actinomycetota</taxon>
        <taxon>Actinomycetes</taxon>
        <taxon>Pseudonocardiales</taxon>
        <taxon>Pseudonocardiaceae</taxon>
    </lineage>
</organism>
<feature type="transmembrane region" description="Helical" evidence="1">
    <location>
        <begin position="98"/>
        <end position="126"/>
    </location>
</feature>
<proteinExistence type="predicted"/>
<feature type="transmembrane region" description="Helical" evidence="1">
    <location>
        <begin position="218"/>
        <end position="240"/>
    </location>
</feature>
<evidence type="ECO:0000313" key="3">
    <source>
        <dbReference type="Proteomes" id="UP000185696"/>
    </source>
</evidence>
<evidence type="ECO:0008006" key="4">
    <source>
        <dbReference type="Google" id="ProtNLM"/>
    </source>
</evidence>
<name>A0A7Z0WJY8_9PSEU</name>